<evidence type="ECO:0000313" key="3">
    <source>
        <dbReference type="Proteomes" id="UP000054560"/>
    </source>
</evidence>
<sequence>MGSTPAPGLGRQTSFADKTNRTPAQKNRSVQFKFEDQKYKSDYTDVAEVDSYEKFIQASPMPPFSYTDTFQKNTLSSTAHSTRR</sequence>
<dbReference type="EMBL" id="KQ250381">
    <property type="protein sequence ID" value="KNC70719.1"/>
    <property type="molecule type" value="Genomic_DNA"/>
</dbReference>
<evidence type="ECO:0000256" key="1">
    <source>
        <dbReference type="SAM" id="MobiDB-lite"/>
    </source>
</evidence>
<keyword evidence="3" id="KW-1185">Reference proteome</keyword>
<name>A0A0L0F283_9EUKA</name>
<feature type="compositionally biased region" description="Polar residues" evidence="1">
    <location>
        <begin position="11"/>
        <end position="28"/>
    </location>
</feature>
<dbReference type="GeneID" id="25917256"/>
<evidence type="ECO:0000313" key="2">
    <source>
        <dbReference type="EMBL" id="KNC70719.1"/>
    </source>
</evidence>
<feature type="region of interest" description="Disordered" evidence="1">
    <location>
        <begin position="1"/>
        <end position="28"/>
    </location>
</feature>
<dbReference type="RefSeq" id="XP_014144621.1">
    <property type="nucleotide sequence ID" value="XM_014289146.1"/>
</dbReference>
<protein>
    <submittedName>
        <fullName evidence="2">Uncharacterized protein</fullName>
    </submittedName>
</protein>
<dbReference type="Proteomes" id="UP000054560">
    <property type="component" value="Unassembled WGS sequence"/>
</dbReference>
<proteinExistence type="predicted"/>
<gene>
    <name evidence="2" type="ORF">SARC_16752</name>
</gene>
<accession>A0A0L0F283</accession>
<dbReference type="AlphaFoldDB" id="A0A0L0F283"/>
<organism evidence="2 3">
    <name type="scientific">Sphaeroforma arctica JP610</name>
    <dbReference type="NCBI Taxonomy" id="667725"/>
    <lineage>
        <taxon>Eukaryota</taxon>
        <taxon>Ichthyosporea</taxon>
        <taxon>Ichthyophonida</taxon>
        <taxon>Sphaeroforma</taxon>
    </lineage>
</organism>
<reference evidence="2 3" key="1">
    <citation type="submission" date="2011-02" db="EMBL/GenBank/DDBJ databases">
        <title>The Genome Sequence of Sphaeroforma arctica JP610.</title>
        <authorList>
            <consortium name="The Broad Institute Genome Sequencing Platform"/>
            <person name="Russ C."/>
            <person name="Cuomo C."/>
            <person name="Young S.K."/>
            <person name="Zeng Q."/>
            <person name="Gargeya S."/>
            <person name="Alvarado L."/>
            <person name="Berlin A."/>
            <person name="Chapman S.B."/>
            <person name="Chen Z."/>
            <person name="Freedman E."/>
            <person name="Gellesch M."/>
            <person name="Goldberg J."/>
            <person name="Griggs A."/>
            <person name="Gujja S."/>
            <person name="Heilman E."/>
            <person name="Heiman D."/>
            <person name="Howarth C."/>
            <person name="Mehta T."/>
            <person name="Neiman D."/>
            <person name="Pearson M."/>
            <person name="Roberts A."/>
            <person name="Saif S."/>
            <person name="Shea T."/>
            <person name="Shenoy N."/>
            <person name="Sisk P."/>
            <person name="Stolte C."/>
            <person name="Sykes S."/>
            <person name="White J."/>
            <person name="Yandava C."/>
            <person name="Burger G."/>
            <person name="Gray M.W."/>
            <person name="Holland P.W.H."/>
            <person name="King N."/>
            <person name="Lang F.B.F."/>
            <person name="Roger A.J."/>
            <person name="Ruiz-Trillo I."/>
            <person name="Haas B."/>
            <person name="Nusbaum C."/>
            <person name="Birren B."/>
        </authorList>
    </citation>
    <scope>NUCLEOTIDE SEQUENCE [LARGE SCALE GENOMIC DNA]</scope>
    <source>
        <strain evidence="2 3">JP610</strain>
    </source>
</reference>